<feature type="transmembrane region" description="Helical" evidence="1">
    <location>
        <begin position="156"/>
        <end position="177"/>
    </location>
</feature>
<feature type="transmembrane region" description="Helical" evidence="1">
    <location>
        <begin position="95"/>
        <end position="112"/>
    </location>
</feature>
<protein>
    <submittedName>
        <fullName evidence="2">Oligosaccharide repeat unit polymerase Wzy</fullName>
    </submittedName>
</protein>
<feature type="transmembrane region" description="Helical" evidence="1">
    <location>
        <begin position="234"/>
        <end position="254"/>
    </location>
</feature>
<evidence type="ECO:0000313" key="2">
    <source>
        <dbReference type="EMBL" id="CAI34369.1"/>
    </source>
</evidence>
<keyword evidence="1" id="KW-0472">Membrane</keyword>
<feature type="transmembrane region" description="Helical" evidence="1">
    <location>
        <begin position="182"/>
        <end position="199"/>
    </location>
</feature>
<keyword evidence="1" id="KW-1133">Transmembrane helix</keyword>
<feature type="transmembrane region" description="Helical" evidence="1">
    <location>
        <begin position="21"/>
        <end position="40"/>
    </location>
</feature>
<feature type="transmembrane region" description="Helical" evidence="1">
    <location>
        <begin position="311"/>
        <end position="332"/>
    </location>
</feature>
<keyword evidence="1" id="KW-0812">Transmembrane</keyword>
<feature type="transmembrane region" description="Helical" evidence="1">
    <location>
        <begin position="344"/>
        <end position="364"/>
    </location>
</feature>
<feature type="transmembrane region" description="Helical" evidence="1">
    <location>
        <begin position="205"/>
        <end position="222"/>
    </location>
</feature>
<feature type="transmembrane region" description="Helical" evidence="1">
    <location>
        <begin position="46"/>
        <end position="65"/>
    </location>
</feature>
<dbReference type="AlphaFoldDB" id="Q4JZ76"/>
<name>Q4JZ76_STREE</name>
<organism evidence="2">
    <name type="scientific">Streptococcus pneumoniae</name>
    <dbReference type="NCBI Taxonomy" id="1313"/>
    <lineage>
        <taxon>Bacteria</taxon>
        <taxon>Bacillati</taxon>
        <taxon>Bacillota</taxon>
        <taxon>Bacilli</taxon>
        <taxon>Lactobacillales</taxon>
        <taxon>Streptococcaceae</taxon>
        <taxon>Streptococcus</taxon>
    </lineage>
</organism>
<proteinExistence type="predicted"/>
<accession>Q4JZ76</accession>
<evidence type="ECO:0000256" key="1">
    <source>
        <dbReference type="SAM" id="Phobius"/>
    </source>
</evidence>
<reference evidence="2" key="1">
    <citation type="journal article" date="2006" name="PLoS Genet.">
        <title>Genetic analysis of the capsular biosynthetic locus from all 90 pneumococcal serotypes.</title>
        <authorList>
            <person name="Bentley S.D."/>
            <person name="Aanensen D.M."/>
            <person name="Mavroidi A."/>
            <person name="Saunders D."/>
            <person name="Rabbinowitsch E."/>
            <person name="Collins M."/>
            <person name="Donohoe K."/>
            <person name="Harris D."/>
            <person name="Murphy L."/>
            <person name="Quail M.A."/>
            <person name="Samuel G."/>
            <person name="Skovsted I.C."/>
            <person name="Kaltoft M.S."/>
            <person name="Barrell B."/>
            <person name="Reeves P.R."/>
            <person name="Parkhill J."/>
            <person name="Spratt B.G."/>
        </authorList>
    </citation>
    <scope>NUCLEOTIDE SEQUENCE</scope>
    <source>
        <strain evidence="2">1095/39</strain>
    </source>
</reference>
<sequence>MFILYYSLLNNNMIKIKFENLLVSIVVSVVIFFNTISTTMLDRTFFQAKANYLLLVVLLLGLRFMFPTRISFKYLIFSSLLLLSGILVYFQTGKLNFLVYSALLVLLVNVDMKVVLKTYLIVAGILVLSVFLLSLLGAVPNLQYNREGVIRNSFGFIYPTDFASHCFYLFLAFSYLLKDKFIWIRSLIGVLLSFFIIKYCDARLNALSIILATIIFIFFYFNEDKKFRIYSISPYSVVLCSSIMMYLSYIFSWGSPFLVSINKLITGRLALGKNAFNTFDVHLFGTRDVLFKGSGGKTEAVIDYNYVDSSYVQMLFTYGVIPLVLLICMYVVISREQYKQGQYLYVVILSLVALNCMIEAFWFVPTYNIFMFLLFTKNTFLNKSLNNFNPLDKTELLN</sequence>
<dbReference type="EMBL" id="CR931708">
    <property type="protein sequence ID" value="CAI34369.1"/>
    <property type="molecule type" value="Genomic_DNA"/>
</dbReference>
<gene>
    <name evidence="2" type="primary">wzy</name>
    <name evidence="2" type="ORF">SPC36_0014</name>
</gene>
<feature type="transmembrane region" description="Helical" evidence="1">
    <location>
        <begin position="119"/>
        <end position="136"/>
    </location>
</feature>
<feature type="transmembrane region" description="Helical" evidence="1">
    <location>
        <begin position="72"/>
        <end position="89"/>
    </location>
</feature>